<feature type="compositionally biased region" description="Acidic residues" evidence="1">
    <location>
        <begin position="60"/>
        <end position="71"/>
    </location>
</feature>
<dbReference type="InterPro" id="IPR008266">
    <property type="entry name" value="Tyr_kinase_AS"/>
</dbReference>
<dbReference type="SUPFAM" id="SSF56112">
    <property type="entry name" value="Protein kinase-like (PK-like)"/>
    <property type="match status" value="1"/>
</dbReference>
<dbReference type="Pfam" id="PF17667">
    <property type="entry name" value="Pkinase_fungal"/>
    <property type="match status" value="1"/>
</dbReference>
<comment type="caution">
    <text evidence="3">The sequence shown here is derived from an EMBL/GenBank/DDBJ whole genome shotgun (WGS) entry which is preliminary data.</text>
</comment>
<keyword evidence="4" id="KW-1185">Reference proteome</keyword>
<dbReference type="OrthoDB" id="5569250at2759"/>
<dbReference type="Gene3D" id="1.10.510.10">
    <property type="entry name" value="Transferase(Phosphotransferase) domain 1"/>
    <property type="match status" value="1"/>
</dbReference>
<accession>A0A9P5U377</accession>
<feature type="domain" description="Fungal-type protein kinase" evidence="2">
    <location>
        <begin position="218"/>
        <end position="325"/>
    </location>
</feature>
<reference evidence="3" key="1">
    <citation type="submission" date="2020-11" db="EMBL/GenBank/DDBJ databases">
        <authorList>
            <consortium name="DOE Joint Genome Institute"/>
            <person name="Ahrendt S."/>
            <person name="Riley R."/>
            <person name="Andreopoulos W."/>
            <person name="Labutti K."/>
            <person name="Pangilinan J."/>
            <person name="Ruiz-Duenas F.J."/>
            <person name="Barrasa J.M."/>
            <person name="Sanchez-Garcia M."/>
            <person name="Camarero S."/>
            <person name="Miyauchi S."/>
            <person name="Serrano A."/>
            <person name="Linde D."/>
            <person name="Babiker R."/>
            <person name="Drula E."/>
            <person name="Ayuso-Fernandez I."/>
            <person name="Pacheco R."/>
            <person name="Padilla G."/>
            <person name="Ferreira P."/>
            <person name="Barriuso J."/>
            <person name="Kellner H."/>
            <person name="Castanera R."/>
            <person name="Alfaro M."/>
            <person name="Ramirez L."/>
            <person name="Pisabarro A.G."/>
            <person name="Kuo A."/>
            <person name="Tritt A."/>
            <person name="Lipzen A."/>
            <person name="He G."/>
            <person name="Yan M."/>
            <person name="Ng V."/>
            <person name="Cullen D."/>
            <person name="Martin F."/>
            <person name="Rosso M.-N."/>
            <person name="Henrissat B."/>
            <person name="Hibbett D."/>
            <person name="Martinez A.T."/>
            <person name="Grigoriev I.V."/>
        </authorList>
    </citation>
    <scope>NUCLEOTIDE SEQUENCE</scope>
    <source>
        <strain evidence="3">AH 40177</strain>
    </source>
</reference>
<proteinExistence type="predicted"/>
<feature type="region of interest" description="Disordered" evidence="1">
    <location>
        <begin position="43"/>
        <end position="72"/>
    </location>
</feature>
<evidence type="ECO:0000313" key="3">
    <source>
        <dbReference type="EMBL" id="KAF9064307.1"/>
    </source>
</evidence>
<evidence type="ECO:0000259" key="2">
    <source>
        <dbReference type="Pfam" id="PF17667"/>
    </source>
</evidence>
<evidence type="ECO:0000313" key="4">
    <source>
        <dbReference type="Proteomes" id="UP000772434"/>
    </source>
</evidence>
<dbReference type="PANTHER" id="PTHR38248:SF2">
    <property type="entry name" value="FUNK1 11"/>
    <property type="match status" value="1"/>
</dbReference>
<organism evidence="3 4">
    <name type="scientific">Rhodocollybia butyracea</name>
    <dbReference type="NCBI Taxonomy" id="206335"/>
    <lineage>
        <taxon>Eukaryota</taxon>
        <taxon>Fungi</taxon>
        <taxon>Dikarya</taxon>
        <taxon>Basidiomycota</taxon>
        <taxon>Agaricomycotina</taxon>
        <taxon>Agaricomycetes</taxon>
        <taxon>Agaricomycetidae</taxon>
        <taxon>Agaricales</taxon>
        <taxon>Marasmiineae</taxon>
        <taxon>Omphalotaceae</taxon>
        <taxon>Rhodocollybia</taxon>
    </lineage>
</organism>
<evidence type="ECO:0000256" key="1">
    <source>
        <dbReference type="SAM" id="MobiDB-lite"/>
    </source>
</evidence>
<dbReference type="InterPro" id="IPR040976">
    <property type="entry name" value="Pkinase_fungal"/>
</dbReference>
<protein>
    <recommendedName>
        <fullName evidence="2">Fungal-type protein kinase domain-containing protein</fullName>
    </recommendedName>
</protein>
<sequence>MMIDQIHRIPPETLGIISNFQAPFIRDPNSLFGTKATLVKDQKASSDKGKGKKVAAPLADDSEQDTSEDEFPSSGIFAGCSYTFTDSDGKLRRVELGKVLFRPHGILGRGTIVVEVTCSCAYEHCLNGCDWADLQLVMKLSFLSKGRCAEGDLIDTCTKLAAQNPKHAWVLNHLPKVYASFIVPFGPGTVQYRLKKYFKDAYEEREVRGSIQSRLDGLMTLKTCREFGQAIYDILQCHEWVHKYPRILHRDISLGNMMVRTIDGKKYGVLNDFDLAVLVERDDPTPTSNHRTGTRPFMSHEQHGFFWKGPHRARHDLESFFYVTLLLACLYEKPSVKVIATGLDTQYETWMVSGDKDLHVTKRDIITNGSWNPPVQSYFGRLDAWLYQIHSALYSGFRELQDFRLIQRNINLGLVDDDEPLPEFNEETLNGHVTYDTMIQIMHTLDNARLETRNPERQVYLDSRIKSKSKSRRL</sequence>
<dbReference type="Proteomes" id="UP000772434">
    <property type="component" value="Unassembled WGS sequence"/>
</dbReference>
<dbReference type="PANTHER" id="PTHR38248">
    <property type="entry name" value="FUNK1 6"/>
    <property type="match status" value="1"/>
</dbReference>
<dbReference type="InterPro" id="IPR011009">
    <property type="entry name" value="Kinase-like_dom_sf"/>
</dbReference>
<dbReference type="GO" id="GO:0004672">
    <property type="term" value="F:protein kinase activity"/>
    <property type="evidence" value="ECO:0007669"/>
    <property type="project" value="InterPro"/>
</dbReference>
<dbReference type="PROSITE" id="PS00109">
    <property type="entry name" value="PROTEIN_KINASE_TYR"/>
    <property type="match status" value="1"/>
</dbReference>
<dbReference type="AlphaFoldDB" id="A0A9P5U377"/>
<gene>
    <name evidence="3" type="ORF">BDP27DRAFT_1333676</name>
</gene>
<dbReference type="EMBL" id="JADNRY010000126">
    <property type="protein sequence ID" value="KAF9064307.1"/>
    <property type="molecule type" value="Genomic_DNA"/>
</dbReference>
<name>A0A9P5U377_9AGAR</name>